<evidence type="ECO:0000313" key="2">
    <source>
        <dbReference type="Proteomes" id="UP000199574"/>
    </source>
</evidence>
<dbReference type="GeneID" id="90593706"/>
<gene>
    <name evidence="1" type="ORF">SAMN05192545_3913</name>
</gene>
<dbReference type="RefSeq" id="WP_091608763.1">
    <property type="nucleotide sequence ID" value="NZ_LT629754.1"/>
</dbReference>
<proteinExistence type="predicted"/>
<dbReference type="Proteomes" id="UP000199574">
    <property type="component" value="Chromosome I"/>
</dbReference>
<accession>A0ABY0V0I0</accession>
<evidence type="ECO:0000313" key="1">
    <source>
        <dbReference type="EMBL" id="SDT46894.1"/>
    </source>
</evidence>
<name>A0ABY0V0I0_9FLAO</name>
<organism evidence="1 2">
    <name type="scientific">Maribacter dokdonensis</name>
    <dbReference type="NCBI Taxonomy" id="320912"/>
    <lineage>
        <taxon>Bacteria</taxon>
        <taxon>Pseudomonadati</taxon>
        <taxon>Bacteroidota</taxon>
        <taxon>Flavobacteriia</taxon>
        <taxon>Flavobacteriales</taxon>
        <taxon>Flavobacteriaceae</taxon>
        <taxon>Maribacter</taxon>
    </lineage>
</organism>
<protein>
    <submittedName>
        <fullName evidence="1">Uncharacterized protein</fullName>
    </submittedName>
</protein>
<sequence length="83" mass="9908">MKKNTFRIDKRGDNPLRLRYIYRFGVENYQALPRHEKRVYNCGKYRTEEEAINARDNFFQHLSEGGYPRDAQKIALGLDPDEN</sequence>
<reference evidence="1 2" key="1">
    <citation type="submission" date="2016-10" db="EMBL/GenBank/DDBJ databases">
        <authorList>
            <person name="Varghese N."/>
            <person name="Submissions S."/>
        </authorList>
    </citation>
    <scope>NUCLEOTIDE SEQUENCE [LARGE SCALE GENOMIC DNA]</scope>
    <source>
        <strain evidence="1 2">MAR_2009_60</strain>
    </source>
</reference>
<keyword evidence="2" id="KW-1185">Reference proteome</keyword>
<dbReference type="EMBL" id="LT629754">
    <property type="protein sequence ID" value="SDT46894.1"/>
    <property type="molecule type" value="Genomic_DNA"/>
</dbReference>